<evidence type="ECO:0000313" key="3">
    <source>
        <dbReference type="Proteomes" id="UP000611521"/>
    </source>
</evidence>
<keyword evidence="3" id="KW-1185">Reference proteome</keyword>
<feature type="domain" description="Helix-turn-helix" evidence="1">
    <location>
        <begin position="8"/>
        <end position="52"/>
    </location>
</feature>
<dbReference type="RefSeq" id="WP_191713408.1">
    <property type="nucleotide sequence ID" value="NZ_JACSPX010000003.1"/>
</dbReference>
<evidence type="ECO:0000313" key="2">
    <source>
        <dbReference type="EMBL" id="MBD8013179.1"/>
    </source>
</evidence>
<dbReference type="Pfam" id="PF12728">
    <property type="entry name" value="HTH_17"/>
    <property type="match status" value="1"/>
</dbReference>
<protein>
    <submittedName>
        <fullName evidence="2">Helix-turn-helix domain-containing protein</fullName>
    </submittedName>
</protein>
<sequence>MKRNGWGTIPEAAEVLGVSSKTVRRRIADGSINARKFGPRLIRVEMSSLEEFGRPLTYRGAGH</sequence>
<name>A0ABR8W831_9MICO</name>
<dbReference type="InterPro" id="IPR010093">
    <property type="entry name" value="SinI_DNA-bd"/>
</dbReference>
<dbReference type="Proteomes" id="UP000611521">
    <property type="component" value="Unassembled WGS sequence"/>
</dbReference>
<dbReference type="EMBL" id="JACSPX010000003">
    <property type="protein sequence ID" value="MBD8013179.1"/>
    <property type="molecule type" value="Genomic_DNA"/>
</dbReference>
<organism evidence="2 3">
    <name type="scientific">Microbacterium commune</name>
    <dbReference type="NCBI Taxonomy" id="2762219"/>
    <lineage>
        <taxon>Bacteria</taxon>
        <taxon>Bacillati</taxon>
        <taxon>Actinomycetota</taxon>
        <taxon>Actinomycetes</taxon>
        <taxon>Micrococcales</taxon>
        <taxon>Microbacteriaceae</taxon>
        <taxon>Microbacterium</taxon>
    </lineage>
</organism>
<accession>A0ABR8W831</accession>
<dbReference type="NCBIfam" id="TIGR01764">
    <property type="entry name" value="excise"/>
    <property type="match status" value="1"/>
</dbReference>
<comment type="caution">
    <text evidence="2">The sequence shown here is derived from an EMBL/GenBank/DDBJ whole genome shotgun (WGS) entry which is preliminary data.</text>
</comment>
<gene>
    <name evidence="2" type="ORF">H9633_12875</name>
</gene>
<dbReference type="InterPro" id="IPR041657">
    <property type="entry name" value="HTH_17"/>
</dbReference>
<reference evidence="2 3" key="1">
    <citation type="submission" date="2020-08" db="EMBL/GenBank/DDBJ databases">
        <title>A Genomic Blueprint of the Chicken Gut Microbiome.</title>
        <authorList>
            <person name="Gilroy R."/>
            <person name="Ravi A."/>
            <person name="Getino M."/>
            <person name="Pursley I."/>
            <person name="Horton D.L."/>
            <person name="Alikhan N.-F."/>
            <person name="Baker D."/>
            <person name="Gharbi K."/>
            <person name="Hall N."/>
            <person name="Watson M."/>
            <person name="Adriaenssens E.M."/>
            <person name="Foster-Nyarko E."/>
            <person name="Jarju S."/>
            <person name="Secka A."/>
            <person name="Antonio M."/>
            <person name="Oren A."/>
            <person name="Chaudhuri R."/>
            <person name="La Ragione R.M."/>
            <person name="Hildebrand F."/>
            <person name="Pallen M.J."/>
        </authorList>
    </citation>
    <scope>NUCLEOTIDE SEQUENCE [LARGE SCALE GENOMIC DNA]</scope>
    <source>
        <strain evidence="2 3">Re1</strain>
    </source>
</reference>
<proteinExistence type="predicted"/>
<evidence type="ECO:0000259" key="1">
    <source>
        <dbReference type="Pfam" id="PF12728"/>
    </source>
</evidence>